<accession>A0ABV8K3X6</accession>
<keyword evidence="1" id="KW-0812">Transmembrane</keyword>
<proteinExistence type="predicted"/>
<dbReference type="PANTHER" id="PTHR37314">
    <property type="entry name" value="SLR0142 PROTEIN"/>
    <property type="match status" value="1"/>
</dbReference>
<keyword evidence="1" id="KW-1133">Transmembrane helix</keyword>
<reference evidence="3" key="1">
    <citation type="journal article" date="2019" name="Int. J. Syst. Evol. Microbiol.">
        <title>The Global Catalogue of Microorganisms (GCM) 10K type strain sequencing project: providing services to taxonomists for standard genome sequencing and annotation.</title>
        <authorList>
            <consortium name="The Broad Institute Genomics Platform"/>
            <consortium name="The Broad Institute Genome Sequencing Center for Infectious Disease"/>
            <person name="Wu L."/>
            <person name="Ma J."/>
        </authorList>
    </citation>
    <scope>NUCLEOTIDE SEQUENCE [LARGE SCALE GENOMIC DNA]</scope>
    <source>
        <strain evidence="3">IBRC-M 10987</strain>
    </source>
</reference>
<organism evidence="2 3">
    <name type="scientific">Paenibacillus xanthanilyticus</name>
    <dbReference type="NCBI Taxonomy" id="1783531"/>
    <lineage>
        <taxon>Bacteria</taxon>
        <taxon>Bacillati</taxon>
        <taxon>Bacillota</taxon>
        <taxon>Bacilli</taxon>
        <taxon>Bacillales</taxon>
        <taxon>Paenibacillaceae</taxon>
        <taxon>Paenibacillus</taxon>
    </lineage>
</organism>
<dbReference type="InterPro" id="IPR010699">
    <property type="entry name" value="DUF1275"/>
</dbReference>
<feature type="transmembrane region" description="Helical" evidence="1">
    <location>
        <begin position="69"/>
        <end position="89"/>
    </location>
</feature>
<evidence type="ECO:0000256" key="1">
    <source>
        <dbReference type="SAM" id="Phobius"/>
    </source>
</evidence>
<feature type="transmembrane region" description="Helical" evidence="1">
    <location>
        <begin position="21"/>
        <end position="40"/>
    </location>
</feature>
<dbReference type="EMBL" id="JBHSAM010000025">
    <property type="protein sequence ID" value="MFC4100711.1"/>
    <property type="molecule type" value="Genomic_DNA"/>
</dbReference>
<comment type="caution">
    <text evidence="2">The sequence shown here is derived from an EMBL/GenBank/DDBJ whole genome shotgun (WGS) entry which is preliminary data.</text>
</comment>
<dbReference type="PANTHER" id="PTHR37314:SF4">
    <property type="entry name" value="UPF0700 TRANSMEMBRANE PROTEIN YOAK"/>
    <property type="match status" value="1"/>
</dbReference>
<keyword evidence="1" id="KW-0472">Membrane</keyword>
<gene>
    <name evidence="2" type="ORF">ACFOZ8_13720</name>
</gene>
<name>A0ABV8K3X6_9BACL</name>
<dbReference type="Proteomes" id="UP001595715">
    <property type="component" value="Unassembled WGS sequence"/>
</dbReference>
<feature type="transmembrane region" description="Helical" evidence="1">
    <location>
        <begin position="211"/>
        <end position="227"/>
    </location>
</feature>
<evidence type="ECO:0000313" key="3">
    <source>
        <dbReference type="Proteomes" id="UP001595715"/>
    </source>
</evidence>
<dbReference type="RefSeq" id="WP_377719360.1">
    <property type="nucleotide sequence ID" value="NZ_JBHSAM010000025.1"/>
</dbReference>
<protein>
    <submittedName>
        <fullName evidence="2">YoaK family protein</fullName>
    </submittedName>
</protein>
<evidence type="ECO:0000313" key="2">
    <source>
        <dbReference type="EMBL" id="MFC4100711.1"/>
    </source>
</evidence>
<feature type="transmembrane region" description="Helical" evidence="1">
    <location>
        <begin position="126"/>
        <end position="145"/>
    </location>
</feature>
<dbReference type="Pfam" id="PF06912">
    <property type="entry name" value="DUF1275"/>
    <property type="match status" value="1"/>
</dbReference>
<keyword evidence="3" id="KW-1185">Reference proteome</keyword>
<feature type="transmembrane region" description="Helical" evidence="1">
    <location>
        <begin position="101"/>
        <end position="120"/>
    </location>
</feature>
<sequence length="233" mass="25742">MGFIRRGKGKLRLSYLPSNSIYFGVLLTLIGGFLDAYAFVTRGGVFANVQTGNFVLFGVDLIEGKGYEAFRHIPPILAFVLGVLTAEMLKHQKELRVIGLSGRIIILAEMLLFTLIGLIPSDVSDVAIAVTVILSFAASLQYSYFRRISNFVYSNTMITGDLFTATKSIYHSVKKQDKEATAQFKHFMIIIAAFVAGVLIGAYLIQLFGSRAIWFVSILLLMMAVVYRSSSQV</sequence>
<feature type="transmembrane region" description="Helical" evidence="1">
    <location>
        <begin position="184"/>
        <end position="205"/>
    </location>
</feature>